<evidence type="ECO:0000256" key="4">
    <source>
        <dbReference type="ARBA" id="ARBA00022989"/>
    </source>
</evidence>
<dbReference type="GO" id="GO:0016020">
    <property type="term" value="C:membrane"/>
    <property type="evidence" value="ECO:0007669"/>
    <property type="project" value="UniProtKB-SubCell"/>
</dbReference>
<feature type="transmembrane region" description="Helical" evidence="7">
    <location>
        <begin position="271"/>
        <end position="290"/>
    </location>
</feature>
<feature type="transmembrane region" description="Helical" evidence="7">
    <location>
        <begin position="90"/>
        <end position="110"/>
    </location>
</feature>
<evidence type="ECO:0000256" key="2">
    <source>
        <dbReference type="ARBA" id="ARBA00022679"/>
    </source>
</evidence>
<feature type="transmembrane region" description="Helical" evidence="7">
    <location>
        <begin position="196"/>
        <end position="214"/>
    </location>
</feature>
<keyword evidence="9" id="KW-1185">Reference proteome</keyword>
<dbReference type="PANTHER" id="PTHR13929">
    <property type="entry name" value="1,4-DIHYDROXY-2-NAPHTHOATE OCTAPRENYLTRANSFERASE"/>
    <property type="match status" value="1"/>
</dbReference>
<evidence type="ECO:0000256" key="7">
    <source>
        <dbReference type="SAM" id="Phobius"/>
    </source>
</evidence>
<dbReference type="CDD" id="cd13962">
    <property type="entry name" value="PT_UbiA_UBIAD1"/>
    <property type="match status" value="1"/>
</dbReference>
<accession>A0A8J4V6I7</accession>
<dbReference type="PANTHER" id="PTHR13929:SF0">
    <property type="entry name" value="UBIA PRENYLTRANSFERASE DOMAIN-CONTAINING PROTEIN 1"/>
    <property type="match status" value="1"/>
</dbReference>
<evidence type="ECO:0000256" key="1">
    <source>
        <dbReference type="ARBA" id="ARBA00004141"/>
    </source>
</evidence>
<feature type="region of interest" description="Disordered" evidence="6">
    <location>
        <begin position="9"/>
        <end position="44"/>
    </location>
</feature>
<name>A0A8J4V6I7_9MYCE</name>
<keyword evidence="3 7" id="KW-0812">Transmembrane</keyword>
<dbReference type="InterPro" id="IPR026046">
    <property type="entry name" value="UBIAD1"/>
</dbReference>
<dbReference type="GO" id="GO:0042371">
    <property type="term" value="P:vitamin K biosynthetic process"/>
    <property type="evidence" value="ECO:0007669"/>
    <property type="project" value="TreeGrafter"/>
</dbReference>
<dbReference type="GO" id="GO:0004659">
    <property type="term" value="F:prenyltransferase activity"/>
    <property type="evidence" value="ECO:0007669"/>
    <property type="project" value="InterPro"/>
</dbReference>
<evidence type="ECO:0000313" key="8">
    <source>
        <dbReference type="EMBL" id="KAF2075872.1"/>
    </source>
</evidence>
<dbReference type="InterPro" id="IPR000537">
    <property type="entry name" value="UbiA_prenyltransferase"/>
</dbReference>
<gene>
    <name evidence="8" type="ORF">CYY_002808</name>
</gene>
<dbReference type="Proteomes" id="UP000695562">
    <property type="component" value="Unassembled WGS sequence"/>
</dbReference>
<organism evidence="8 9">
    <name type="scientific">Polysphondylium violaceum</name>
    <dbReference type="NCBI Taxonomy" id="133409"/>
    <lineage>
        <taxon>Eukaryota</taxon>
        <taxon>Amoebozoa</taxon>
        <taxon>Evosea</taxon>
        <taxon>Eumycetozoa</taxon>
        <taxon>Dictyostelia</taxon>
        <taxon>Dictyosteliales</taxon>
        <taxon>Dictyosteliaceae</taxon>
        <taxon>Polysphondylium</taxon>
    </lineage>
</organism>
<evidence type="ECO:0008006" key="10">
    <source>
        <dbReference type="Google" id="ProtNLM"/>
    </source>
</evidence>
<keyword evidence="2" id="KW-0808">Transferase</keyword>
<evidence type="ECO:0000256" key="6">
    <source>
        <dbReference type="SAM" id="MobiDB-lite"/>
    </source>
</evidence>
<dbReference type="OrthoDB" id="203513at2759"/>
<feature type="transmembrane region" description="Helical" evidence="7">
    <location>
        <begin position="137"/>
        <end position="158"/>
    </location>
</feature>
<feature type="transmembrane region" description="Helical" evidence="7">
    <location>
        <begin position="328"/>
        <end position="346"/>
    </location>
</feature>
<feature type="transmembrane region" description="Helical" evidence="7">
    <location>
        <begin position="60"/>
        <end position="78"/>
    </location>
</feature>
<feature type="transmembrane region" description="Helical" evidence="7">
    <location>
        <begin position="165"/>
        <end position="184"/>
    </location>
</feature>
<proteinExistence type="predicted"/>
<keyword evidence="5 7" id="KW-0472">Membrane</keyword>
<reference evidence="8" key="1">
    <citation type="submission" date="2020-01" db="EMBL/GenBank/DDBJ databases">
        <title>Development of genomics and gene disruption for Polysphondylium violaceum indicates a role for the polyketide synthase stlB in stalk morphogenesis.</title>
        <authorList>
            <person name="Narita B."/>
            <person name="Kawabe Y."/>
            <person name="Kin K."/>
            <person name="Saito T."/>
            <person name="Gibbs R."/>
            <person name="Kuspa A."/>
            <person name="Muzny D."/>
            <person name="Queller D."/>
            <person name="Richards S."/>
            <person name="Strassman J."/>
            <person name="Sucgang R."/>
            <person name="Worley K."/>
            <person name="Schaap P."/>
        </authorList>
    </citation>
    <scope>NUCLEOTIDE SEQUENCE</scope>
    <source>
        <strain evidence="8">QSvi11</strain>
    </source>
</reference>
<evidence type="ECO:0000256" key="5">
    <source>
        <dbReference type="ARBA" id="ARBA00023136"/>
    </source>
</evidence>
<feature type="transmembrane region" description="Helical" evidence="7">
    <location>
        <begin position="295"/>
        <end position="312"/>
    </location>
</feature>
<evidence type="ECO:0000256" key="3">
    <source>
        <dbReference type="ARBA" id="ARBA00022692"/>
    </source>
</evidence>
<dbReference type="EMBL" id="AJWJ01000082">
    <property type="protein sequence ID" value="KAF2075872.1"/>
    <property type="molecule type" value="Genomic_DNA"/>
</dbReference>
<feature type="compositionally biased region" description="Low complexity" evidence="6">
    <location>
        <begin position="11"/>
        <end position="32"/>
    </location>
</feature>
<feature type="transmembrane region" description="Helical" evidence="7">
    <location>
        <begin position="226"/>
        <end position="244"/>
    </location>
</feature>
<comment type="subcellular location">
    <subcellularLocation>
        <location evidence="1">Membrane</location>
        <topology evidence="1">Multi-pass membrane protein</topology>
    </subcellularLocation>
</comment>
<dbReference type="Pfam" id="PF01040">
    <property type="entry name" value="UbiA"/>
    <property type="match status" value="1"/>
</dbReference>
<comment type="caution">
    <text evidence="8">The sequence shown here is derived from an EMBL/GenBank/DDBJ whole genome shotgun (WGS) entry which is preliminary data.</text>
</comment>
<protein>
    <recommendedName>
        <fullName evidence="10">UbiA prenyltransferase family protein</fullName>
    </recommendedName>
</protein>
<evidence type="ECO:0000313" key="9">
    <source>
        <dbReference type="Proteomes" id="UP000695562"/>
    </source>
</evidence>
<dbReference type="GO" id="GO:0009234">
    <property type="term" value="P:menaquinone biosynthetic process"/>
    <property type="evidence" value="ECO:0007669"/>
    <property type="project" value="TreeGrafter"/>
</dbReference>
<sequence length="347" mass="39765">MVNVKKIKLDNSGNKTTTSNTTTTTNVNQSKTINSNSIPSPPKTPRKLGLMEKYVLANRLWTTKMFFGFTVIILSVLYREGHSINIPRTICMLMSLCLTCAFSNLVNTLYDYKLGVDKEECPSSDRTMFDFGITPKLMIKFCYFNVLASYFFILPFWIEPMFKDTFWPVLVPMVTYLNLLSFFYSAPPVSIKYRGFGHFGIFGSILFVPSLIYYASTGSFGFESEFVHPLTFSAISFCLFVFHGNTHRDIDTDRDAGIMTLSVKLGKTKSYQLFFMFYFVAMIYCFFLAFMKSNIFFTLAFFTTIKSVWNIYKESRVQQEFYVDIKNKSPIIAALGMVSLSIAVLLN</sequence>
<dbReference type="AlphaFoldDB" id="A0A8J4V6I7"/>
<keyword evidence="4 7" id="KW-1133">Transmembrane helix</keyword>